<dbReference type="Proteomes" id="UP000289184">
    <property type="component" value="Unassembled WGS sequence"/>
</dbReference>
<sequence>MLKLEIIQRQPLLPCERQRFGYLYETLAGQPLSATVEFDCISIAETLAEKVLSLLRRCADNWDGHQARRNTGAQAKNEMDPTLVRHIYDVARIADAVPESVATACAIFAQLVEQDRREFEGQNPEFDTAPVGVLKRTLDAARSNAWLRQQYDKVLLPLVCDNDPPGFDESFVAFEKVALSLIATCEGRPS</sequence>
<accession>A0A446CFS8</accession>
<proteinExistence type="predicted"/>
<keyword evidence="2" id="KW-1185">Reference proteome</keyword>
<dbReference type="EMBL" id="UFQB01000010">
    <property type="protein sequence ID" value="SSW66730.1"/>
    <property type="molecule type" value="Genomic_DNA"/>
</dbReference>
<dbReference type="InterPro" id="IPR014942">
    <property type="entry name" value="AbiEii"/>
</dbReference>
<dbReference type="Pfam" id="PF08843">
    <property type="entry name" value="AbiEii"/>
    <property type="match status" value="1"/>
</dbReference>
<protein>
    <submittedName>
        <fullName evidence="1">Uncharacterized protein</fullName>
    </submittedName>
</protein>
<gene>
    <name evidence="1" type="ORF">AGI3411_02695</name>
</gene>
<evidence type="ECO:0000313" key="1">
    <source>
        <dbReference type="EMBL" id="SSW66730.1"/>
    </source>
</evidence>
<name>A0A446CFS8_9BURK</name>
<organism evidence="1 2">
    <name type="scientific">Achromobacter agilis</name>
    <dbReference type="NCBI Taxonomy" id="1353888"/>
    <lineage>
        <taxon>Bacteria</taxon>
        <taxon>Pseudomonadati</taxon>
        <taxon>Pseudomonadota</taxon>
        <taxon>Betaproteobacteria</taxon>
        <taxon>Burkholderiales</taxon>
        <taxon>Alcaligenaceae</taxon>
        <taxon>Achromobacter</taxon>
    </lineage>
</organism>
<reference evidence="1 2" key="1">
    <citation type="submission" date="2018-07" db="EMBL/GenBank/DDBJ databases">
        <authorList>
            <person name="Peeters C."/>
        </authorList>
    </citation>
    <scope>NUCLEOTIDE SEQUENCE [LARGE SCALE GENOMIC DNA]</scope>
    <source>
        <strain evidence="1 2">LMG 3411</strain>
    </source>
</reference>
<evidence type="ECO:0000313" key="2">
    <source>
        <dbReference type="Proteomes" id="UP000289184"/>
    </source>
</evidence>
<dbReference type="AlphaFoldDB" id="A0A446CFS8"/>